<dbReference type="Gene3D" id="1.10.10.10">
    <property type="entry name" value="Winged helix-like DNA-binding domain superfamily/Winged helix DNA-binding domain"/>
    <property type="match status" value="1"/>
</dbReference>
<feature type="region of interest" description="Disordered" evidence="1">
    <location>
        <begin position="1"/>
        <end position="51"/>
    </location>
</feature>
<dbReference type="Pfam" id="PF00196">
    <property type="entry name" value="GerE"/>
    <property type="match status" value="1"/>
</dbReference>
<evidence type="ECO:0000259" key="2">
    <source>
        <dbReference type="PROSITE" id="PS50043"/>
    </source>
</evidence>
<protein>
    <recommendedName>
        <fullName evidence="2">HTH luxR-type domain-containing protein</fullName>
    </recommendedName>
</protein>
<proteinExistence type="predicted"/>
<dbReference type="InterPro" id="IPR016032">
    <property type="entry name" value="Sig_transdc_resp-reg_C-effctor"/>
</dbReference>
<dbReference type="Proteomes" id="UP000311713">
    <property type="component" value="Unassembled WGS sequence"/>
</dbReference>
<dbReference type="InterPro" id="IPR000792">
    <property type="entry name" value="Tscrpt_reg_LuxR_C"/>
</dbReference>
<feature type="region of interest" description="Disordered" evidence="1">
    <location>
        <begin position="72"/>
        <end position="93"/>
    </location>
</feature>
<evidence type="ECO:0000313" key="4">
    <source>
        <dbReference type="Proteomes" id="UP000311713"/>
    </source>
</evidence>
<comment type="caution">
    <text evidence="3">The sequence shown here is derived from an EMBL/GenBank/DDBJ whole genome shotgun (WGS) entry which is preliminary data.</text>
</comment>
<gene>
    <name evidence="3" type="ORF">FH715_01245</name>
</gene>
<feature type="domain" description="HTH luxR-type" evidence="2">
    <location>
        <begin position="190"/>
        <end position="252"/>
    </location>
</feature>
<dbReference type="PROSITE" id="PS50043">
    <property type="entry name" value="HTH_LUXR_2"/>
    <property type="match status" value="1"/>
</dbReference>
<feature type="compositionally biased region" description="Basic and acidic residues" evidence="1">
    <location>
        <begin position="78"/>
        <end position="93"/>
    </location>
</feature>
<dbReference type="AlphaFoldDB" id="A0A5C4VH18"/>
<sequence length="256" mass="26972">MPTDHPPVENGQENEKGPPAPPEVAGLLDLLSRHRAPGSGRGPITPLRQEGGALHDRVARLCATAEERVDAVLAPAREPARERGTRPDPDQGLDDALHEALARYGGPARVRGLTTGSDHLAPGLPGHWRTAPLPPMGLLLIDGTTALVLVDSALGRCAAQVDDATLVGTLLSLFEGLWRRSAPPGLPGWDGRGGAPLTRAVLRALSEGVTDETAARELGMSVRTYRRHVAEIMSRLGARSRFQAGALAADLGLLDD</sequence>
<dbReference type="GO" id="GO:0003677">
    <property type="term" value="F:DNA binding"/>
    <property type="evidence" value="ECO:0007669"/>
    <property type="project" value="InterPro"/>
</dbReference>
<dbReference type="GO" id="GO:0006355">
    <property type="term" value="P:regulation of DNA-templated transcription"/>
    <property type="evidence" value="ECO:0007669"/>
    <property type="project" value="InterPro"/>
</dbReference>
<dbReference type="EMBL" id="VDGT01000001">
    <property type="protein sequence ID" value="TNM34339.1"/>
    <property type="molecule type" value="Genomic_DNA"/>
</dbReference>
<name>A0A5C4VH18_9ACTN</name>
<reference evidence="3 4" key="1">
    <citation type="submission" date="2019-06" db="EMBL/GenBank/DDBJ databases">
        <title>Draft genome of Streptomyces sedi sp. JCM16909.</title>
        <authorList>
            <person name="Klykleung N."/>
            <person name="Tanasupawat S."/>
            <person name="Kudo T."/>
            <person name="Yuki M."/>
            <person name="Ohkuma M."/>
        </authorList>
    </citation>
    <scope>NUCLEOTIDE SEQUENCE [LARGE SCALE GENOMIC DNA]</scope>
    <source>
        <strain evidence="3 4">JCM 16909</strain>
    </source>
</reference>
<organism evidence="3 4">
    <name type="scientific">Streptomyces sedi</name>
    <dbReference type="NCBI Taxonomy" id="555059"/>
    <lineage>
        <taxon>Bacteria</taxon>
        <taxon>Bacillati</taxon>
        <taxon>Actinomycetota</taxon>
        <taxon>Actinomycetes</taxon>
        <taxon>Kitasatosporales</taxon>
        <taxon>Streptomycetaceae</taxon>
        <taxon>Streptomyces</taxon>
    </lineage>
</organism>
<evidence type="ECO:0000313" key="3">
    <source>
        <dbReference type="EMBL" id="TNM34339.1"/>
    </source>
</evidence>
<dbReference type="SMART" id="SM00421">
    <property type="entry name" value="HTH_LUXR"/>
    <property type="match status" value="1"/>
</dbReference>
<dbReference type="SUPFAM" id="SSF46894">
    <property type="entry name" value="C-terminal effector domain of the bipartite response regulators"/>
    <property type="match status" value="1"/>
</dbReference>
<dbReference type="OrthoDB" id="4266042at2"/>
<dbReference type="InterPro" id="IPR036388">
    <property type="entry name" value="WH-like_DNA-bd_sf"/>
</dbReference>
<keyword evidence="4" id="KW-1185">Reference proteome</keyword>
<accession>A0A5C4VH18</accession>
<evidence type="ECO:0000256" key="1">
    <source>
        <dbReference type="SAM" id="MobiDB-lite"/>
    </source>
</evidence>
<dbReference type="RefSeq" id="WP_139640097.1">
    <property type="nucleotide sequence ID" value="NZ_BAAAZS010000047.1"/>
</dbReference>